<dbReference type="PRINTS" id="PR00412">
    <property type="entry name" value="EPOXHYDRLASE"/>
</dbReference>
<dbReference type="RefSeq" id="WP_067386342.1">
    <property type="nucleotide sequence ID" value="NZ_BCTA01000001.1"/>
</dbReference>
<evidence type="ECO:0000259" key="1">
    <source>
        <dbReference type="Pfam" id="PF00561"/>
    </source>
</evidence>
<dbReference type="InterPro" id="IPR000073">
    <property type="entry name" value="AB_hydrolase_1"/>
</dbReference>
<dbReference type="Proteomes" id="UP000069773">
    <property type="component" value="Unassembled WGS sequence"/>
</dbReference>
<dbReference type="Gene3D" id="3.40.50.1820">
    <property type="entry name" value="alpha/beta hydrolase"/>
    <property type="match status" value="1"/>
</dbReference>
<feature type="domain" description="AB hydrolase-1" evidence="1">
    <location>
        <begin position="57"/>
        <end position="161"/>
    </location>
</feature>
<name>A0AAW5SM73_MYCNV</name>
<evidence type="ECO:0000313" key="4">
    <source>
        <dbReference type="Proteomes" id="UP000069773"/>
    </source>
</evidence>
<reference evidence="3" key="2">
    <citation type="submission" date="2020-07" db="EMBL/GenBank/DDBJ databases">
        <authorList>
            <person name="Pettersson B.M.F."/>
            <person name="Behra P.R.K."/>
            <person name="Ramesh M."/>
            <person name="Das S."/>
            <person name="Dasgupta S."/>
            <person name="Kirsebom L.A."/>
        </authorList>
    </citation>
    <scope>NUCLEOTIDE SEQUENCE</scope>
    <source>
        <strain evidence="3">DSM 44203</strain>
    </source>
</reference>
<gene>
    <name evidence="3" type="ORF">H7I77_13270</name>
    <name evidence="2" type="ORF">RMCN_0011</name>
</gene>
<dbReference type="SUPFAM" id="SSF53474">
    <property type="entry name" value="alpha/beta-Hydrolases"/>
    <property type="match status" value="1"/>
</dbReference>
<keyword evidence="4" id="KW-1185">Reference proteome</keyword>
<comment type="caution">
    <text evidence="3">The sequence shown here is derived from an EMBL/GenBank/DDBJ whole genome shotgun (WGS) entry which is preliminary data.</text>
</comment>
<dbReference type="PANTHER" id="PTHR46438">
    <property type="entry name" value="ALPHA/BETA-HYDROLASES SUPERFAMILY PROTEIN"/>
    <property type="match status" value="1"/>
</dbReference>
<dbReference type="InterPro" id="IPR000639">
    <property type="entry name" value="Epox_hydrolase-like"/>
</dbReference>
<dbReference type="EMBL" id="BCTA01000001">
    <property type="protein sequence ID" value="GAT06878.1"/>
    <property type="molecule type" value="Genomic_DNA"/>
</dbReference>
<proteinExistence type="predicted"/>
<reference evidence="2 4" key="1">
    <citation type="journal article" date="2016" name="Genome Announc.">
        <title>Draft Genome Sequences of Five Rapidly Growing Mycobacterium Species, M. thermoresistibile, M. fortuitum subsp. acetamidolyticum, M. canariasense, M. brisbanense, and M. novocastrense.</title>
        <authorList>
            <person name="Katahira K."/>
            <person name="Ogura Y."/>
            <person name="Gotoh Y."/>
            <person name="Hayashi T."/>
        </authorList>
    </citation>
    <scope>NUCLEOTIDE SEQUENCE [LARGE SCALE GENOMIC DNA]</scope>
    <source>
        <strain evidence="2 4">JCM18114</strain>
    </source>
</reference>
<evidence type="ECO:0000313" key="2">
    <source>
        <dbReference type="EMBL" id="GAT06878.1"/>
    </source>
</evidence>
<dbReference type="GO" id="GO:0016787">
    <property type="term" value="F:hydrolase activity"/>
    <property type="evidence" value="ECO:0007669"/>
    <property type="project" value="UniProtKB-KW"/>
</dbReference>
<sequence>MTAPARWNTVAYDADYGRPARKSWRDINWTQFQHDTEINGSRLHYVDYAAEGRRSQTFVLAHGLGGRWQHWMENIPALAEHGRVIAVDLPGFGRSQPAPGRYCIDTIADTLATLIRQLGQHKVVFLGHSLGGPLAVRFAARHPDLVTAIVLVAGTVQTFADTLGLRRVGRNLHRSPASVISTYFEVATAGLPAPGLMRKLVITNPALRRLLLWPYLHRPTALLPDSVALLVDGVGARGVLPTAAAVGRLWPDRWLTDPGVPTLAIGADHDAISPLSDLAAFLQVAPNTRAVVIEGTGHMLMLERPDAFNDEIIQFVGGLPED</sequence>
<dbReference type="InterPro" id="IPR029058">
    <property type="entry name" value="AB_hydrolase_fold"/>
</dbReference>
<accession>A0AAW5SM73</accession>
<dbReference type="Proteomes" id="UP001207528">
    <property type="component" value="Unassembled WGS sequence"/>
</dbReference>
<dbReference type="EMBL" id="JACKTI010000036">
    <property type="protein sequence ID" value="MCV7024309.1"/>
    <property type="molecule type" value="Genomic_DNA"/>
</dbReference>
<organism evidence="3 5">
    <name type="scientific">Mycolicibacterium novocastrense</name>
    <name type="common">Mycobacterium novocastrense</name>
    <dbReference type="NCBI Taxonomy" id="59813"/>
    <lineage>
        <taxon>Bacteria</taxon>
        <taxon>Bacillati</taxon>
        <taxon>Actinomycetota</taxon>
        <taxon>Actinomycetes</taxon>
        <taxon>Mycobacteriales</taxon>
        <taxon>Mycobacteriaceae</taxon>
        <taxon>Mycolicibacterium</taxon>
    </lineage>
</organism>
<keyword evidence="3" id="KW-0378">Hydrolase</keyword>
<reference evidence="3" key="3">
    <citation type="journal article" date="2022" name="BMC Genomics">
        <title>Comparative genome analysis of mycobacteria focusing on tRNA and non-coding RNA.</title>
        <authorList>
            <person name="Behra P.R.K."/>
            <person name="Pettersson B.M.F."/>
            <person name="Ramesh M."/>
            <person name="Das S."/>
            <person name="Dasgupta S."/>
            <person name="Kirsebom L.A."/>
        </authorList>
    </citation>
    <scope>NUCLEOTIDE SEQUENCE</scope>
    <source>
        <strain evidence="3">DSM 44203</strain>
    </source>
</reference>
<evidence type="ECO:0000313" key="5">
    <source>
        <dbReference type="Proteomes" id="UP001207528"/>
    </source>
</evidence>
<dbReference type="Pfam" id="PF00561">
    <property type="entry name" value="Abhydrolase_1"/>
    <property type="match status" value="1"/>
</dbReference>
<protein>
    <submittedName>
        <fullName evidence="2 3">Alpha/beta hydrolase</fullName>
    </submittedName>
</protein>
<dbReference type="PRINTS" id="PR00111">
    <property type="entry name" value="ABHYDROLASE"/>
</dbReference>
<dbReference type="PANTHER" id="PTHR46438:SF11">
    <property type="entry name" value="LIPASE-RELATED"/>
    <property type="match status" value="1"/>
</dbReference>
<evidence type="ECO:0000313" key="3">
    <source>
        <dbReference type="EMBL" id="MCV7024309.1"/>
    </source>
</evidence>
<dbReference type="AlphaFoldDB" id="A0AAW5SM73"/>